<dbReference type="EMBL" id="CM017692">
    <property type="protein sequence ID" value="TYH15346.1"/>
    <property type="molecule type" value="Genomic_DNA"/>
</dbReference>
<gene>
    <name evidence="1" type="ORF">ES288_A05G034400v1</name>
</gene>
<keyword evidence="2" id="KW-1185">Reference proteome</keyword>
<reference evidence="1 2" key="1">
    <citation type="submission" date="2019-06" db="EMBL/GenBank/DDBJ databases">
        <title>WGS assembly of Gossypium darwinii.</title>
        <authorList>
            <person name="Chen Z.J."/>
            <person name="Sreedasyam A."/>
            <person name="Ando A."/>
            <person name="Song Q."/>
            <person name="De L."/>
            <person name="Hulse-Kemp A."/>
            <person name="Ding M."/>
            <person name="Ye W."/>
            <person name="Kirkbride R."/>
            <person name="Jenkins J."/>
            <person name="Plott C."/>
            <person name="Lovell J."/>
            <person name="Lin Y.-M."/>
            <person name="Vaughn R."/>
            <person name="Liu B."/>
            <person name="Li W."/>
            <person name="Simpson S."/>
            <person name="Scheffler B."/>
            <person name="Saski C."/>
            <person name="Grover C."/>
            <person name="Hu G."/>
            <person name="Conover J."/>
            <person name="Carlson J."/>
            <person name="Shu S."/>
            <person name="Boston L."/>
            <person name="Williams M."/>
            <person name="Peterson D."/>
            <person name="Mcgee K."/>
            <person name="Jones D."/>
            <person name="Wendel J."/>
            <person name="Stelly D."/>
            <person name="Grimwood J."/>
            <person name="Schmutz J."/>
        </authorList>
    </citation>
    <scope>NUCLEOTIDE SEQUENCE [LARGE SCALE GENOMIC DNA]</scope>
    <source>
        <strain evidence="1">1808015.09</strain>
    </source>
</reference>
<feature type="non-terminal residue" evidence="1">
    <location>
        <position position="152"/>
    </location>
</feature>
<sequence>RIKSDHRPLLLSTNLEFKVDSGRLFRFLAGWTMHNTFPNFVKEKWNLSGNMAVSLSEFTSFVKIWNKNVYGFLGTHKRLLKRELCNIQKAFEHFPSSHLAKKDMDIRDELENVLEHEDLLWRQKTRCDWLQLGDRNTKFYHSRTILRRKFNR</sequence>
<organism evidence="1 2">
    <name type="scientific">Gossypium darwinii</name>
    <name type="common">Darwin's cotton</name>
    <name type="synonym">Gossypium barbadense var. darwinii</name>
    <dbReference type="NCBI Taxonomy" id="34276"/>
    <lineage>
        <taxon>Eukaryota</taxon>
        <taxon>Viridiplantae</taxon>
        <taxon>Streptophyta</taxon>
        <taxon>Embryophyta</taxon>
        <taxon>Tracheophyta</taxon>
        <taxon>Spermatophyta</taxon>
        <taxon>Magnoliopsida</taxon>
        <taxon>eudicotyledons</taxon>
        <taxon>Gunneridae</taxon>
        <taxon>Pentapetalae</taxon>
        <taxon>rosids</taxon>
        <taxon>malvids</taxon>
        <taxon>Malvales</taxon>
        <taxon>Malvaceae</taxon>
        <taxon>Malvoideae</taxon>
        <taxon>Gossypium</taxon>
    </lineage>
</organism>
<proteinExistence type="predicted"/>
<evidence type="ECO:0000313" key="1">
    <source>
        <dbReference type="EMBL" id="TYH15346.1"/>
    </source>
</evidence>
<feature type="non-terminal residue" evidence="1">
    <location>
        <position position="1"/>
    </location>
</feature>
<protein>
    <submittedName>
        <fullName evidence="1">Uncharacterized protein</fullName>
    </submittedName>
</protein>
<dbReference type="Proteomes" id="UP000323506">
    <property type="component" value="Chromosome A05"/>
</dbReference>
<accession>A0A5D2GDA9</accession>
<dbReference type="AlphaFoldDB" id="A0A5D2GDA9"/>
<evidence type="ECO:0000313" key="2">
    <source>
        <dbReference type="Proteomes" id="UP000323506"/>
    </source>
</evidence>
<name>A0A5D2GDA9_GOSDA</name>